<protein>
    <submittedName>
        <fullName evidence="1">DNA binding protein</fullName>
    </submittedName>
</protein>
<evidence type="ECO:0000313" key="1">
    <source>
        <dbReference type="EMBL" id="MBW97650.1"/>
    </source>
</evidence>
<proteinExistence type="predicted"/>
<accession>A0A2P2JW07</accession>
<reference evidence="1" key="1">
    <citation type="submission" date="2018-02" db="EMBL/GenBank/DDBJ databases">
        <title>Rhizophora mucronata_Transcriptome.</title>
        <authorList>
            <person name="Meera S.P."/>
            <person name="Sreeshan A."/>
            <person name="Augustine A."/>
        </authorList>
    </citation>
    <scope>NUCLEOTIDE SEQUENCE</scope>
    <source>
        <tissue evidence="1">Leaf</tissue>
    </source>
</reference>
<sequence>MDGYDSFVQLFPCLFLFLERSQCYCNNYLPLMGL</sequence>
<dbReference type="EMBL" id="GGEC01017167">
    <property type="protein sequence ID" value="MBW97650.1"/>
    <property type="molecule type" value="Transcribed_RNA"/>
</dbReference>
<name>A0A2P2JW07_RHIMU</name>
<dbReference type="AlphaFoldDB" id="A0A2P2JW07"/>
<organism evidence="1">
    <name type="scientific">Rhizophora mucronata</name>
    <name type="common">Asiatic mangrove</name>
    <dbReference type="NCBI Taxonomy" id="61149"/>
    <lineage>
        <taxon>Eukaryota</taxon>
        <taxon>Viridiplantae</taxon>
        <taxon>Streptophyta</taxon>
        <taxon>Embryophyta</taxon>
        <taxon>Tracheophyta</taxon>
        <taxon>Spermatophyta</taxon>
        <taxon>Magnoliopsida</taxon>
        <taxon>eudicotyledons</taxon>
        <taxon>Gunneridae</taxon>
        <taxon>Pentapetalae</taxon>
        <taxon>rosids</taxon>
        <taxon>fabids</taxon>
        <taxon>Malpighiales</taxon>
        <taxon>Rhizophoraceae</taxon>
        <taxon>Rhizophora</taxon>
    </lineage>
</organism>